<dbReference type="Gene3D" id="3.30.200.20">
    <property type="entry name" value="Phosphorylase Kinase, domain 1"/>
    <property type="match status" value="1"/>
</dbReference>
<dbReference type="PROSITE" id="PS50011">
    <property type="entry name" value="PROTEIN_KINASE_DOM"/>
    <property type="match status" value="1"/>
</dbReference>
<evidence type="ECO:0000259" key="8">
    <source>
        <dbReference type="PROSITE" id="PS50011"/>
    </source>
</evidence>
<keyword evidence="5" id="KW-0418">Kinase</keyword>
<sequence length="398" mass="41752">MGTPTLLDDRYLVGELIGSGGMADVHRAVDTRLGRPVAVKLFHPKADGGTVARLDTEARVLAGLSHPGVVRVFDVAVENERPYLVMQLVEGGTLRDRLDRGPLPATDVAVIGIRLAEILGYVHSRGIVHRDVKPSNVLIDDEGACCLVDFGIARALGGARLTSTGHCVGTAAYLAPEQIRGQLTGPAGDIYSLGLVLLECLTGATAYEGSDIEAAIARLTRDPEIPDWLPATWADAITAMTQREPSDRPDAAECVVLLAAAAGEAPVQAPKPAPRPVRQDATTEAPMDFADELRARRTPSRLVHASLVAGALLVGGVAALLSAGASNADPSPTPAAVTLTTVPTTTLGMAPMPVRAATGVIEVPTVQTRVVTITREEQRPRFPWPTYPGGWGDWGHGG</sequence>
<accession>A0A9W6QS03</accession>
<evidence type="ECO:0000256" key="6">
    <source>
        <dbReference type="ARBA" id="ARBA00022840"/>
    </source>
</evidence>
<dbReference type="PANTHER" id="PTHR43289">
    <property type="entry name" value="MITOGEN-ACTIVATED PROTEIN KINASE KINASE KINASE 20-RELATED"/>
    <property type="match status" value="1"/>
</dbReference>
<dbReference type="PROSITE" id="PS00108">
    <property type="entry name" value="PROTEIN_KINASE_ST"/>
    <property type="match status" value="1"/>
</dbReference>
<dbReference type="GO" id="GO:0004674">
    <property type="term" value="F:protein serine/threonine kinase activity"/>
    <property type="evidence" value="ECO:0007669"/>
    <property type="project" value="UniProtKB-KW"/>
</dbReference>
<dbReference type="RefSeq" id="WP_285613477.1">
    <property type="nucleotide sequence ID" value="NZ_BSSD01000016.1"/>
</dbReference>
<dbReference type="SUPFAM" id="SSF56112">
    <property type="entry name" value="Protein kinase-like (PK-like)"/>
    <property type="match status" value="1"/>
</dbReference>
<name>A0A9W6QS03_9PSEU</name>
<dbReference type="GO" id="GO:0005524">
    <property type="term" value="F:ATP binding"/>
    <property type="evidence" value="ECO:0007669"/>
    <property type="project" value="UniProtKB-UniRule"/>
</dbReference>
<keyword evidence="6 7" id="KW-0067">ATP-binding</keyword>
<dbReference type="InterPro" id="IPR000719">
    <property type="entry name" value="Prot_kinase_dom"/>
</dbReference>
<dbReference type="Proteomes" id="UP001165042">
    <property type="component" value="Unassembled WGS sequence"/>
</dbReference>
<dbReference type="Gene3D" id="1.10.510.10">
    <property type="entry name" value="Transferase(Phosphotransferase) domain 1"/>
    <property type="match status" value="1"/>
</dbReference>
<dbReference type="InterPro" id="IPR017441">
    <property type="entry name" value="Protein_kinase_ATP_BS"/>
</dbReference>
<evidence type="ECO:0000256" key="1">
    <source>
        <dbReference type="ARBA" id="ARBA00012513"/>
    </source>
</evidence>
<reference evidence="9" key="1">
    <citation type="submission" date="2023-02" db="EMBL/GenBank/DDBJ databases">
        <title>Actinokineospora globicatena NBRC 15670.</title>
        <authorList>
            <person name="Ichikawa N."/>
            <person name="Sato H."/>
            <person name="Tonouchi N."/>
        </authorList>
    </citation>
    <scope>NUCLEOTIDE SEQUENCE</scope>
    <source>
        <strain evidence="9">NBRC 15670</strain>
    </source>
</reference>
<keyword evidence="2" id="KW-0723">Serine/threonine-protein kinase</keyword>
<dbReference type="PROSITE" id="PS00107">
    <property type="entry name" value="PROTEIN_KINASE_ATP"/>
    <property type="match status" value="1"/>
</dbReference>
<organism evidence="9 10">
    <name type="scientific">Actinokineospora globicatena</name>
    <dbReference type="NCBI Taxonomy" id="103729"/>
    <lineage>
        <taxon>Bacteria</taxon>
        <taxon>Bacillati</taxon>
        <taxon>Actinomycetota</taxon>
        <taxon>Actinomycetes</taxon>
        <taxon>Pseudonocardiales</taxon>
        <taxon>Pseudonocardiaceae</taxon>
        <taxon>Actinokineospora</taxon>
    </lineage>
</organism>
<evidence type="ECO:0000256" key="5">
    <source>
        <dbReference type="ARBA" id="ARBA00022777"/>
    </source>
</evidence>
<dbReference type="InterPro" id="IPR008271">
    <property type="entry name" value="Ser/Thr_kinase_AS"/>
</dbReference>
<dbReference type="InterPro" id="IPR011009">
    <property type="entry name" value="Kinase-like_dom_sf"/>
</dbReference>
<dbReference type="Pfam" id="PF00069">
    <property type="entry name" value="Pkinase"/>
    <property type="match status" value="1"/>
</dbReference>
<evidence type="ECO:0000313" key="9">
    <source>
        <dbReference type="EMBL" id="GLW95776.1"/>
    </source>
</evidence>
<protein>
    <recommendedName>
        <fullName evidence="1">non-specific serine/threonine protein kinase</fullName>
        <ecNumber evidence="1">2.7.11.1</ecNumber>
    </recommendedName>
</protein>
<feature type="binding site" evidence="7">
    <location>
        <position position="40"/>
    </location>
    <ligand>
        <name>ATP</name>
        <dbReference type="ChEBI" id="CHEBI:30616"/>
    </ligand>
</feature>
<evidence type="ECO:0000256" key="4">
    <source>
        <dbReference type="ARBA" id="ARBA00022741"/>
    </source>
</evidence>
<keyword evidence="4 7" id="KW-0547">Nucleotide-binding</keyword>
<gene>
    <name evidence="9" type="ORF">Aglo03_65920</name>
</gene>
<dbReference type="PANTHER" id="PTHR43289:SF6">
    <property type="entry name" value="SERINE_THREONINE-PROTEIN KINASE NEKL-3"/>
    <property type="match status" value="1"/>
</dbReference>
<evidence type="ECO:0000256" key="2">
    <source>
        <dbReference type="ARBA" id="ARBA00022527"/>
    </source>
</evidence>
<dbReference type="CDD" id="cd14014">
    <property type="entry name" value="STKc_PknB_like"/>
    <property type="match status" value="1"/>
</dbReference>
<keyword evidence="3" id="KW-0808">Transferase</keyword>
<feature type="domain" description="Protein kinase" evidence="8">
    <location>
        <begin position="11"/>
        <end position="258"/>
    </location>
</feature>
<proteinExistence type="predicted"/>
<comment type="caution">
    <text evidence="9">The sequence shown here is derived from an EMBL/GenBank/DDBJ whole genome shotgun (WGS) entry which is preliminary data.</text>
</comment>
<dbReference type="SMART" id="SM00220">
    <property type="entry name" value="S_TKc"/>
    <property type="match status" value="1"/>
</dbReference>
<dbReference type="EC" id="2.7.11.1" evidence="1"/>
<evidence type="ECO:0000313" key="10">
    <source>
        <dbReference type="Proteomes" id="UP001165042"/>
    </source>
</evidence>
<dbReference type="AlphaFoldDB" id="A0A9W6QS03"/>
<evidence type="ECO:0000256" key="3">
    <source>
        <dbReference type="ARBA" id="ARBA00022679"/>
    </source>
</evidence>
<evidence type="ECO:0000256" key="7">
    <source>
        <dbReference type="PROSITE-ProRule" id="PRU10141"/>
    </source>
</evidence>
<keyword evidence="10" id="KW-1185">Reference proteome</keyword>
<dbReference type="EMBL" id="BSSD01000016">
    <property type="protein sequence ID" value="GLW95776.1"/>
    <property type="molecule type" value="Genomic_DNA"/>
</dbReference>